<evidence type="ECO:0008006" key="3">
    <source>
        <dbReference type="Google" id="ProtNLM"/>
    </source>
</evidence>
<comment type="caution">
    <text evidence="1">The sequence shown here is derived from an EMBL/GenBank/DDBJ whole genome shotgun (WGS) entry which is preliminary data.</text>
</comment>
<accession>A0A2M9ZAV4</accession>
<organism evidence="1 2">
    <name type="scientific">Leptospira wolffii</name>
    <dbReference type="NCBI Taxonomy" id="409998"/>
    <lineage>
        <taxon>Bacteria</taxon>
        <taxon>Pseudomonadati</taxon>
        <taxon>Spirochaetota</taxon>
        <taxon>Spirochaetia</taxon>
        <taxon>Leptospirales</taxon>
        <taxon>Leptospiraceae</taxon>
        <taxon>Leptospira</taxon>
    </lineage>
</organism>
<gene>
    <name evidence="1" type="ORF">CH371_11410</name>
</gene>
<evidence type="ECO:0000313" key="1">
    <source>
        <dbReference type="EMBL" id="PJZ65543.1"/>
    </source>
</evidence>
<evidence type="ECO:0000313" key="2">
    <source>
        <dbReference type="Proteomes" id="UP000231912"/>
    </source>
</evidence>
<sequence>MKFYLRLILFFFIFLGGYSLLLGFATPSRIPKQSWWQHNRMRAEAFLTEGKNAEYILTGSSMSDRMIPDKNSRWFNLSLVGEGALTGLSLLAKSDLSPKFVLIEVNQLSVKENSKFAEENTEEFFVFTHRKLPILLSENQPFNFLAGLFLDLPSHLPWFKMGNPTTTSPSPANTDAEKKLKTEHLEETIRWYGAPVEQSKLKERVESVRGFLDVLSKRGIRPIFFEIPMHPKILSSPKETRTRETFRENFPESEYIWYFAKKGPYEDSDALHLTYPEANRFFAELKEYAESLK</sequence>
<dbReference type="Proteomes" id="UP000231912">
    <property type="component" value="Unassembled WGS sequence"/>
</dbReference>
<dbReference type="EMBL" id="NPDT01000004">
    <property type="protein sequence ID" value="PJZ65543.1"/>
    <property type="molecule type" value="Genomic_DNA"/>
</dbReference>
<dbReference type="RefSeq" id="WP_100759016.1">
    <property type="nucleotide sequence ID" value="NZ_NPDT01000004.1"/>
</dbReference>
<reference evidence="1 2" key="1">
    <citation type="submission" date="2017-07" db="EMBL/GenBank/DDBJ databases">
        <title>Leptospira spp. isolated from tropical soils.</title>
        <authorList>
            <person name="Thibeaux R."/>
            <person name="Iraola G."/>
            <person name="Ferres I."/>
            <person name="Bierque E."/>
            <person name="Girault D."/>
            <person name="Soupe-Gilbert M.-E."/>
            <person name="Picardeau M."/>
            <person name="Goarant C."/>
        </authorList>
    </citation>
    <scope>NUCLEOTIDE SEQUENCE [LARGE SCALE GENOMIC DNA]</scope>
    <source>
        <strain evidence="1 2">FH2-C-A2</strain>
    </source>
</reference>
<name>A0A2M9ZAV4_9LEPT</name>
<proteinExistence type="predicted"/>
<protein>
    <recommendedName>
        <fullName evidence="3">DUF1574 domain-containing protein</fullName>
    </recommendedName>
</protein>
<dbReference type="AlphaFoldDB" id="A0A2M9ZAV4"/>